<evidence type="ECO:0000313" key="2">
    <source>
        <dbReference type="Proteomes" id="UP001319200"/>
    </source>
</evidence>
<keyword evidence="2" id="KW-1185">Reference proteome</keyword>
<proteinExistence type="predicted"/>
<reference evidence="1 2" key="1">
    <citation type="submission" date="2021-05" db="EMBL/GenBank/DDBJ databases">
        <title>A Polyphasic approach of four new species of the genus Ohtaekwangia: Ohtaekwangia histidinii sp. nov., Ohtaekwangia cretensis sp. nov., Ohtaekwangia indiensis sp. nov., Ohtaekwangia reichenbachii sp. nov. from diverse environment.</title>
        <authorList>
            <person name="Octaviana S."/>
        </authorList>
    </citation>
    <scope>NUCLEOTIDE SEQUENCE [LARGE SCALE GENOMIC DNA]</scope>
    <source>
        <strain evidence="1 2">PWU4</strain>
    </source>
</reference>
<comment type="caution">
    <text evidence="1">The sequence shown here is derived from an EMBL/GenBank/DDBJ whole genome shotgun (WGS) entry which is preliminary data.</text>
</comment>
<sequence length="107" mass="12016">MHNKIIDAYPFLEQIPPDLLDTLDLNSLYIPTEQERSTLSELSALLKNPVVIYKKHYTAHGAHLCRTIRSAELTHDQLDALRACEAKLAANDKVLVAYCDPVEITVS</sequence>
<name>A0AAP2GQZ2_9BACT</name>
<dbReference type="RefSeq" id="WP_254166371.1">
    <property type="nucleotide sequence ID" value="NZ_JAHESF010000020.1"/>
</dbReference>
<accession>A0AAP2GQZ2</accession>
<evidence type="ECO:0000313" key="1">
    <source>
        <dbReference type="EMBL" id="MBT1699037.1"/>
    </source>
</evidence>
<protein>
    <submittedName>
        <fullName evidence="1">Uncharacterized protein</fullName>
    </submittedName>
</protein>
<dbReference type="EMBL" id="JAHESF010000020">
    <property type="protein sequence ID" value="MBT1699037.1"/>
    <property type="molecule type" value="Genomic_DNA"/>
</dbReference>
<dbReference type="Proteomes" id="UP001319200">
    <property type="component" value="Unassembled WGS sequence"/>
</dbReference>
<gene>
    <name evidence="1" type="ORF">KK083_19235</name>
</gene>
<organism evidence="1 2">
    <name type="scientific">Chryseosolibacter histidini</name>
    <dbReference type="NCBI Taxonomy" id="2782349"/>
    <lineage>
        <taxon>Bacteria</taxon>
        <taxon>Pseudomonadati</taxon>
        <taxon>Bacteroidota</taxon>
        <taxon>Cytophagia</taxon>
        <taxon>Cytophagales</taxon>
        <taxon>Chryseotaleaceae</taxon>
        <taxon>Chryseosolibacter</taxon>
    </lineage>
</organism>
<dbReference type="AlphaFoldDB" id="A0AAP2GQZ2"/>